<evidence type="ECO:0000256" key="1">
    <source>
        <dbReference type="ARBA" id="ARBA00022801"/>
    </source>
</evidence>
<dbReference type="Gene3D" id="3.30.450.20">
    <property type="entry name" value="PAS domain"/>
    <property type="match status" value="1"/>
</dbReference>
<dbReference type="Pfam" id="PF07228">
    <property type="entry name" value="SpoIIE"/>
    <property type="match status" value="1"/>
</dbReference>
<name>A0A853EY01_9MICO</name>
<dbReference type="Pfam" id="PF08448">
    <property type="entry name" value="PAS_4"/>
    <property type="match status" value="1"/>
</dbReference>
<protein>
    <submittedName>
        <fullName evidence="3">Serine/threonine-protein phosphatase</fullName>
    </submittedName>
</protein>
<dbReference type="InterPro" id="IPR013656">
    <property type="entry name" value="PAS_4"/>
</dbReference>
<sequence length="570" mass="61567">MISGWFAPTALRSECGRAALEHPWHLTPLGEPSTWDDGLRHAVRMCLATDFPALVTWGPEHTMIFNDAYRDMLGATKRVGALGSPLREVVPEAWDTVGPMFEHVMSSREPVGGRDLRMLFDRSGFEEETFFTFSYSPLVDSAGEVSGVLTLGTETTEHVVALRRLRTLDELHRRLQTARGDAAERTSIALDVLGHCSDVAHASILLAEDGRLRPVRDSDPSLDFDEPLGLYHARALRTLEPLCVNHNVVVPLVVEDGAEAAGLVLVEGSPLRPVDQSLVSFVELIAASIAGALRAVNAQQSTLDARDARTALAEAHERQTRTTSLALQRSMLTTPARPEGLDLVAWYEPSRDDLQIGGDWYDSFITKDGCATLVIGDVTGHDDEAAAAMGQLRGLIRAIAFDSEQDPARVFERTDTAIAGLALGPHVTATAVLAQVKPACDGPRPGARTVLWTNAGHPYPAVVRADGSVELLQRRNDPILGVRTDLARTQHEIDLDPGDTLVLYTDGLVERRDEHLSTGFAALRAALSHGQARGVTELGDHILSTLAPSTADDVALVVVRVLGPDQQPGS</sequence>
<evidence type="ECO:0000259" key="2">
    <source>
        <dbReference type="SMART" id="SM00331"/>
    </source>
</evidence>
<proteinExistence type="predicted"/>
<organism evidence="3 4">
    <name type="scientific">Sanguibacter inulinus</name>
    <dbReference type="NCBI Taxonomy" id="60922"/>
    <lineage>
        <taxon>Bacteria</taxon>
        <taxon>Bacillati</taxon>
        <taxon>Actinomycetota</taxon>
        <taxon>Actinomycetes</taxon>
        <taxon>Micrococcales</taxon>
        <taxon>Sanguibacteraceae</taxon>
        <taxon>Sanguibacter</taxon>
    </lineage>
</organism>
<dbReference type="AlphaFoldDB" id="A0A853EY01"/>
<dbReference type="GO" id="GO:0016791">
    <property type="term" value="F:phosphatase activity"/>
    <property type="evidence" value="ECO:0007669"/>
    <property type="project" value="TreeGrafter"/>
</dbReference>
<dbReference type="PANTHER" id="PTHR43156">
    <property type="entry name" value="STAGE II SPORULATION PROTEIN E-RELATED"/>
    <property type="match status" value="1"/>
</dbReference>
<feature type="domain" description="PPM-type phosphatase" evidence="2">
    <location>
        <begin position="341"/>
        <end position="561"/>
    </location>
</feature>
<dbReference type="SMART" id="SM00331">
    <property type="entry name" value="PP2C_SIG"/>
    <property type="match status" value="1"/>
</dbReference>
<reference evidence="3 4" key="1">
    <citation type="submission" date="2020-07" db="EMBL/GenBank/DDBJ databases">
        <title>MOT database genomes.</title>
        <authorList>
            <person name="Joseph S."/>
            <person name="Aduse-Opoku J."/>
            <person name="Hashim A."/>
            <person name="Wade W."/>
            <person name="Curtis M."/>
        </authorList>
    </citation>
    <scope>NUCLEOTIDE SEQUENCE [LARGE SCALE GENOMIC DNA]</scope>
    <source>
        <strain evidence="3 4">DSM 100099</strain>
    </source>
</reference>
<keyword evidence="4" id="KW-1185">Reference proteome</keyword>
<dbReference type="PANTHER" id="PTHR43156:SF2">
    <property type="entry name" value="STAGE II SPORULATION PROTEIN E"/>
    <property type="match status" value="1"/>
</dbReference>
<dbReference type="InterPro" id="IPR052016">
    <property type="entry name" value="Bact_Sigma-Reg"/>
</dbReference>
<dbReference type="RefSeq" id="WP_179914508.1">
    <property type="nucleotide sequence ID" value="NZ_JACBYE010000067.1"/>
</dbReference>
<comment type="caution">
    <text evidence="3">The sequence shown here is derived from an EMBL/GenBank/DDBJ whole genome shotgun (WGS) entry which is preliminary data.</text>
</comment>
<dbReference type="Proteomes" id="UP000561011">
    <property type="component" value="Unassembled WGS sequence"/>
</dbReference>
<evidence type="ECO:0000313" key="4">
    <source>
        <dbReference type="Proteomes" id="UP000561011"/>
    </source>
</evidence>
<gene>
    <name evidence="3" type="ORF">HZZ10_17590</name>
</gene>
<dbReference type="SUPFAM" id="SSF81606">
    <property type="entry name" value="PP2C-like"/>
    <property type="match status" value="1"/>
</dbReference>
<keyword evidence="1" id="KW-0378">Hydrolase</keyword>
<dbReference type="EMBL" id="JACBYE010000067">
    <property type="protein sequence ID" value="NYS95321.1"/>
    <property type="molecule type" value="Genomic_DNA"/>
</dbReference>
<dbReference type="InterPro" id="IPR001932">
    <property type="entry name" value="PPM-type_phosphatase-like_dom"/>
</dbReference>
<dbReference type="InterPro" id="IPR036457">
    <property type="entry name" value="PPM-type-like_dom_sf"/>
</dbReference>
<dbReference type="InterPro" id="IPR035965">
    <property type="entry name" value="PAS-like_dom_sf"/>
</dbReference>
<accession>A0A853EY01</accession>
<evidence type="ECO:0000313" key="3">
    <source>
        <dbReference type="EMBL" id="NYS95321.1"/>
    </source>
</evidence>
<dbReference type="SUPFAM" id="SSF55785">
    <property type="entry name" value="PYP-like sensor domain (PAS domain)"/>
    <property type="match status" value="1"/>
</dbReference>
<dbReference type="Gene3D" id="3.60.40.10">
    <property type="entry name" value="PPM-type phosphatase domain"/>
    <property type="match status" value="1"/>
</dbReference>